<dbReference type="Gene3D" id="3.60.15.10">
    <property type="entry name" value="Ribonuclease Z/Hydroxyacylglutathione hydrolase-like"/>
    <property type="match status" value="1"/>
</dbReference>
<comment type="similarity">
    <text evidence="1">Belongs to the metallo-beta-lactamase superfamily.</text>
</comment>
<gene>
    <name evidence="6" type="ORF">Amac_030500</name>
</gene>
<organism evidence="6 7">
    <name type="scientific">Acrocarpospora macrocephala</name>
    <dbReference type="NCBI Taxonomy" id="150177"/>
    <lineage>
        <taxon>Bacteria</taxon>
        <taxon>Bacillati</taxon>
        <taxon>Actinomycetota</taxon>
        <taxon>Actinomycetes</taxon>
        <taxon>Streptosporangiales</taxon>
        <taxon>Streptosporangiaceae</taxon>
        <taxon>Acrocarpospora</taxon>
    </lineage>
</organism>
<dbReference type="SUPFAM" id="SSF56281">
    <property type="entry name" value="Metallo-hydrolase/oxidoreductase"/>
    <property type="match status" value="1"/>
</dbReference>
<dbReference type="PANTHER" id="PTHR42978:SF6">
    <property type="entry name" value="QUORUM-QUENCHING LACTONASE YTNP-RELATED"/>
    <property type="match status" value="1"/>
</dbReference>
<evidence type="ECO:0000256" key="1">
    <source>
        <dbReference type="ARBA" id="ARBA00007749"/>
    </source>
</evidence>
<evidence type="ECO:0000256" key="2">
    <source>
        <dbReference type="ARBA" id="ARBA00022723"/>
    </source>
</evidence>
<dbReference type="AlphaFoldDB" id="A0A5M3WKN4"/>
<dbReference type="InterPro" id="IPR051013">
    <property type="entry name" value="MBL_superfamily_lactonases"/>
</dbReference>
<dbReference type="InterPro" id="IPR001279">
    <property type="entry name" value="Metallo-B-lactamas"/>
</dbReference>
<dbReference type="SMART" id="SM00849">
    <property type="entry name" value="Lactamase_B"/>
    <property type="match status" value="1"/>
</dbReference>
<feature type="domain" description="Metallo-beta-lactamase" evidence="5">
    <location>
        <begin position="58"/>
        <end position="275"/>
    </location>
</feature>
<dbReference type="Pfam" id="PF00753">
    <property type="entry name" value="Lactamase_B"/>
    <property type="match status" value="1"/>
</dbReference>
<name>A0A5M3WKN4_9ACTN</name>
<evidence type="ECO:0000256" key="4">
    <source>
        <dbReference type="ARBA" id="ARBA00022833"/>
    </source>
</evidence>
<sequence length="301" mass="33187">MRTIELGAITVHRATELARWAFAPQDLFPGITPEQVADAGRRFGDRCVEPGTGRLILSIHSYVVRAPGLTLLVDPGNGNDKERPALLAHHRFHTDHLDRLGADPGEIDIVVSTHLHPDHCGWNTRLADGQWSPTFPRARYLFDRTEFETLAKLWESAPADPVAADVARMYEDSVLPVTQSGQAELVEPPHVVYQRGQERITLRQAPGHTAGHLVVEVTSGDRSAVIIGDVVHHPLQFAHPELAQLGDQDPERARSLRARLWSEFADRDVIVLPAHFPEPTAGRIVSGPDGFRYAWLDGGAG</sequence>
<evidence type="ECO:0000313" key="7">
    <source>
        <dbReference type="Proteomes" id="UP000331127"/>
    </source>
</evidence>
<evidence type="ECO:0000256" key="3">
    <source>
        <dbReference type="ARBA" id="ARBA00022801"/>
    </source>
</evidence>
<protein>
    <submittedName>
        <fullName evidence="6">MBL fold metallo-hydrolase</fullName>
    </submittedName>
</protein>
<dbReference type="PANTHER" id="PTHR42978">
    <property type="entry name" value="QUORUM-QUENCHING LACTONASE YTNP-RELATED-RELATED"/>
    <property type="match status" value="1"/>
</dbReference>
<dbReference type="EMBL" id="BLAE01000015">
    <property type="protein sequence ID" value="GES09454.1"/>
    <property type="molecule type" value="Genomic_DNA"/>
</dbReference>
<dbReference type="GO" id="GO:0016787">
    <property type="term" value="F:hydrolase activity"/>
    <property type="evidence" value="ECO:0007669"/>
    <property type="project" value="UniProtKB-KW"/>
</dbReference>
<accession>A0A5M3WKN4</accession>
<dbReference type="CDD" id="cd16277">
    <property type="entry name" value="metallo-hydrolase-like_MBL-fold"/>
    <property type="match status" value="1"/>
</dbReference>
<reference evidence="6 7" key="1">
    <citation type="submission" date="2019-10" db="EMBL/GenBank/DDBJ databases">
        <title>Whole genome shotgun sequence of Acrocarpospora macrocephala NBRC 16266.</title>
        <authorList>
            <person name="Ichikawa N."/>
            <person name="Kimura A."/>
            <person name="Kitahashi Y."/>
            <person name="Komaki H."/>
            <person name="Oguchi A."/>
        </authorList>
    </citation>
    <scope>NUCLEOTIDE SEQUENCE [LARGE SCALE GENOMIC DNA]</scope>
    <source>
        <strain evidence="6 7">NBRC 16266</strain>
    </source>
</reference>
<dbReference type="RefSeq" id="WP_170322488.1">
    <property type="nucleotide sequence ID" value="NZ_BAAAHL010000069.1"/>
</dbReference>
<comment type="caution">
    <text evidence="6">The sequence shown here is derived from an EMBL/GenBank/DDBJ whole genome shotgun (WGS) entry which is preliminary data.</text>
</comment>
<keyword evidence="4" id="KW-0862">Zinc</keyword>
<keyword evidence="3 6" id="KW-0378">Hydrolase</keyword>
<evidence type="ECO:0000313" key="6">
    <source>
        <dbReference type="EMBL" id="GES09454.1"/>
    </source>
</evidence>
<dbReference type="InterPro" id="IPR036866">
    <property type="entry name" value="RibonucZ/Hydroxyglut_hydro"/>
</dbReference>
<keyword evidence="2" id="KW-0479">Metal-binding</keyword>
<keyword evidence="7" id="KW-1185">Reference proteome</keyword>
<proteinExistence type="inferred from homology"/>
<evidence type="ECO:0000259" key="5">
    <source>
        <dbReference type="SMART" id="SM00849"/>
    </source>
</evidence>
<dbReference type="GO" id="GO:0046872">
    <property type="term" value="F:metal ion binding"/>
    <property type="evidence" value="ECO:0007669"/>
    <property type="project" value="UniProtKB-KW"/>
</dbReference>
<dbReference type="Proteomes" id="UP000331127">
    <property type="component" value="Unassembled WGS sequence"/>
</dbReference>